<accession>A0A9D1LK72</accession>
<dbReference type="EMBL" id="DVMX01000082">
    <property type="protein sequence ID" value="HIU41741.1"/>
    <property type="molecule type" value="Genomic_DNA"/>
</dbReference>
<keyword evidence="2 4" id="KW-0560">Oxidoreductase</keyword>
<dbReference type="InterPro" id="IPR036291">
    <property type="entry name" value="NAD(P)-bd_dom_sf"/>
</dbReference>
<reference evidence="4" key="2">
    <citation type="journal article" date="2021" name="PeerJ">
        <title>Extensive microbial diversity within the chicken gut microbiome revealed by metagenomics and culture.</title>
        <authorList>
            <person name="Gilroy R."/>
            <person name="Ravi A."/>
            <person name="Getino M."/>
            <person name="Pursley I."/>
            <person name="Horton D.L."/>
            <person name="Alikhan N.F."/>
            <person name="Baker D."/>
            <person name="Gharbi K."/>
            <person name="Hall N."/>
            <person name="Watson M."/>
            <person name="Adriaenssens E.M."/>
            <person name="Foster-Nyarko E."/>
            <person name="Jarju S."/>
            <person name="Secka A."/>
            <person name="Antonio M."/>
            <person name="Oren A."/>
            <person name="Chaudhuri R.R."/>
            <person name="La Ragione R."/>
            <person name="Hildebrand F."/>
            <person name="Pallen M.J."/>
        </authorList>
    </citation>
    <scope>NUCLEOTIDE SEQUENCE</scope>
    <source>
        <strain evidence="4">4509</strain>
    </source>
</reference>
<dbReference type="NCBIfam" id="TIGR01214">
    <property type="entry name" value="rmlD"/>
    <property type="match status" value="1"/>
</dbReference>
<dbReference type="Gene3D" id="3.40.50.720">
    <property type="entry name" value="NAD(P)-binding Rossmann-like Domain"/>
    <property type="match status" value="1"/>
</dbReference>
<sequence>MKVLVTGVKGQLGGDVVACLEAQNVPCWGVDIDDFDLTDEKAVRQAVLGYAPDVIVHCAAYTAVDKAEDEGREVCRKVNVEGTRNMAQCAKELDAKFMYFSTDYVFPGTGTTPYVEEDATGPSNFYGLTKLEGEQVVKELLTKYFTLRISWVFADHGHNFIRTMLRLSETHDTLTVVNDQIGSPTYCPDVAKLVCEMIRTEQYGTYHVTNEGLCSWYDFAVEIFRQAGKKVTVKPVTSEEYGASKAVRPKNSRMSKDKLEQAGFHRLPAWQDALTRFLKNVGEYHPVEL</sequence>
<evidence type="ECO:0000313" key="4">
    <source>
        <dbReference type="EMBL" id="HIU41741.1"/>
    </source>
</evidence>
<evidence type="ECO:0000313" key="5">
    <source>
        <dbReference type="Proteomes" id="UP000824082"/>
    </source>
</evidence>
<proteinExistence type="inferred from homology"/>
<dbReference type="PANTHER" id="PTHR10491:SF4">
    <property type="entry name" value="METHIONINE ADENOSYLTRANSFERASE 2 SUBUNIT BETA"/>
    <property type="match status" value="1"/>
</dbReference>
<evidence type="ECO:0000259" key="3">
    <source>
        <dbReference type="Pfam" id="PF04321"/>
    </source>
</evidence>
<dbReference type="GO" id="GO:0019305">
    <property type="term" value="P:dTDP-rhamnose biosynthetic process"/>
    <property type="evidence" value="ECO:0007669"/>
    <property type="project" value="TreeGrafter"/>
</dbReference>
<evidence type="ECO:0000256" key="2">
    <source>
        <dbReference type="RuleBase" id="RU364082"/>
    </source>
</evidence>
<keyword evidence="2" id="KW-0521">NADP</keyword>
<comment type="pathway">
    <text evidence="2">Carbohydrate biosynthesis; dTDP-L-rhamnose biosynthesis.</text>
</comment>
<dbReference type="GO" id="GO:0005829">
    <property type="term" value="C:cytosol"/>
    <property type="evidence" value="ECO:0007669"/>
    <property type="project" value="TreeGrafter"/>
</dbReference>
<dbReference type="EC" id="1.1.1.133" evidence="2"/>
<dbReference type="PANTHER" id="PTHR10491">
    <property type="entry name" value="DTDP-4-DEHYDRORHAMNOSE REDUCTASE"/>
    <property type="match status" value="1"/>
</dbReference>
<dbReference type="SUPFAM" id="SSF51735">
    <property type="entry name" value="NAD(P)-binding Rossmann-fold domains"/>
    <property type="match status" value="1"/>
</dbReference>
<dbReference type="Gene3D" id="3.90.25.10">
    <property type="entry name" value="UDP-galactose 4-epimerase, domain 1"/>
    <property type="match status" value="1"/>
</dbReference>
<comment type="caution">
    <text evidence="4">The sequence shown here is derived from an EMBL/GenBank/DDBJ whole genome shotgun (WGS) entry which is preliminary data.</text>
</comment>
<protein>
    <recommendedName>
        <fullName evidence="2">dTDP-4-dehydrorhamnose reductase</fullName>
        <ecNumber evidence="2">1.1.1.133</ecNumber>
    </recommendedName>
</protein>
<dbReference type="CDD" id="cd05254">
    <property type="entry name" value="dTDP_HR_like_SDR_e"/>
    <property type="match status" value="1"/>
</dbReference>
<dbReference type="Proteomes" id="UP000824082">
    <property type="component" value="Unassembled WGS sequence"/>
</dbReference>
<comment type="function">
    <text evidence="2">Catalyzes the reduction of dTDP-6-deoxy-L-lyxo-4-hexulose to yield dTDP-L-rhamnose.</text>
</comment>
<name>A0A9D1LK72_9FIRM</name>
<feature type="domain" description="RmlD-like substrate binding" evidence="3">
    <location>
        <begin position="1"/>
        <end position="281"/>
    </location>
</feature>
<gene>
    <name evidence="4" type="primary">rfbD</name>
    <name evidence="4" type="ORF">IAD19_04230</name>
</gene>
<evidence type="ECO:0000256" key="1">
    <source>
        <dbReference type="ARBA" id="ARBA00010944"/>
    </source>
</evidence>
<dbReference type="InterPro" id="IPR005913">
    <property type="entry name" value="dTDP_dehydrorham_reduct"/>
</dbReference>
<comment type="similarity">
    <text evidence="1 2">Belongs to the dTDP-4-dehydrorhamnose reductase family.</text>
</comment>
<reference evidence="4" key="1">
    <citation type="submission" date="2020-10" db="EMBL/GenBank/DDBJ databases">
        <authorList>
            <person name="Gilroy R."/>
        </authorList>
    </citation>
    <scope>NUCLEOTIDE SEQUENCE</scope>
    <source>
        <strain evidence="4">4509</strain>
    </source>
</reference>
<dbReference type="InterPro" id="IPR029903">
    <property type="entry name" value="RmlD-like-bd"/>
</dbReference>
<dbReference type="GO" id="GO:0008831">
    <property type="term" value="F:dTDP-4-dehydrorhamnose reductase activity"/>
    <property type="evidence" value="ECO:0007669"/>
    <property type="project" value="UniProtKB-EC"/>
</dbReference>
<dbReference type="AlphaFoldDB" id="A0A9D1LK72"/>
<dbReference type="Pfam" id="PF04321">
    <property type="entry name" value="RmlD_sub_bind"/>
    <property type="match status" value="1"/>
</dbReference>
<organism evidence="4 5">
    <name type="scientific">Candidatus Egerieicola faecale</name>
    <dbReference type="NCBI Taxonomy" id="2840774"/>
    <lineage>
        <taxon>Bacteria</taxon>
        <taxon>Bacillati</taxon>
        <taxon>Bacillota</taxon>
        <taxon>Clostridia</taxon>
        <taxon>Eubacteriales</taxon>
        <taxon>Oscillospiraceae</taxon>
        <taxon>Oscillospiraceae incertae sedis</taxon>
        <taxon>Candidatus Egerieicola</taxon>
    </lineage>
</organism>